<organism evidence="2 3">
    <name type="scientific">Streptomyces silvisoli</name>
    <dbReference type="NCBI Taxonomy" id="3034235"/>
    <lineage>
        <taxon>Bacteria</taxon>
        <taxon>Bacillati</taxon>
        <taxon>Actinomycetota</taxon>
        <taxon>Actinomycetes</taxon>
        <taxon>Kitasatosporales</taxon>
        <taxon>Streptomycetaceae</taxon>
        <taxon>Streptomyces</taxon>
    </lineage>
</organism>
<dbReference type="Pfam" id="PF06013">
    <property type="entry name" value="WXG100"/>
    <property type="match status" value="1"/>
</dbReference>
<keyword evidence="3" id="KW-1185">Reference proteome</keyword>
<sequence length="472" mass="47712">MGQYDDAKAGQSDVFECYAMESHNFEGMSVKDLRALVESGNPSDITSVGHALLDAHGEITDIANQLKHYVAVAGGQWQGAGATAFQDWGNQFANQSLKLAHVAYVAGDHMSAAGYALGQAQSVVRTLSPDAKPNSSDHNEAITQVSKVASTYVTAKEVIQGEPMPNFQPLPAQVASGGSNDSFLSDRPYGSSSPTSSVGSPDGGSYGGATSQGERTDGSTAGTASPRGTSTAPHISGVPEGDTTPHTSLDSTAPVATPPPPVDHGMETPKGPSTPQPGGMLVPPPLGGSGSGLGAVAPRGPVGSSSGPANVGGLGDDRPPVLGKAPSEPGGDGIVGGIPSRNGTSTPSTRMPRATVIGGEGESTTPRGSMFRGPMGAGMGAAERGLIGPGRRLASEPGGVVGEVRASASGAREFTPGGSGLVREGRGTGMLPSAGDRSVTRRRTSTARPDYLEEDEETWDVSRQDVVPPVIN</sequence>
<dbReference type="InterPro" id="IPR036689">
    <property type="entry name" value="ESAT-6-like_sf"/>
</dbReference>
<comment type="caution">
    <text evidence="2">The sequence shown here is derived from an EMBL/GenBank/DDBJ whole genome shotgun (WGS) entry which is preliminary data.</text>
</comment>
<feature type="region of interest" description="Disordered" evidence="1">
    <location>
        <begin position="162"/>
        <end position="372"/>
    </location>
</feature>
<dbReference type="EMBL" id="JARJBC010000035">
    <property type="protein sequence ID" value="MDF3294077.1"/>
    <property type="molecule type" value="Genomic_DNA"/>
</dbReference>
<evidence type="ECO:0000256" key="1">
    <source>
        <dbReference type="SAM" id="MobiDB-lite"/>
    </source>
</evidence>
<feature type="compositionally biased region" description="Low complexity" evidence="1">
    <location>
        <begin position="185"/>
        <end position="200"/>
    </location>
</feature>
<evidence type="ECO:0000313" key="2">
    <source>
        <dbReference type="EMBL" id="MDF3294077.1"/>
    </source>
</evidence>
<dbReference type="InterPro" id="IPR010310">
    <property type="entry name" value="T7SS_ESAT-6-like"/>
</dbReference>
<reference evidence="2 3" key="1">
    <citation type="submission" date="2023-03" db="EMBL/GenBank/DDBJ databases">
        <title>Draft genome sequence of Streptomyces sp. RB6PN23 isolated from peat swamp forest in Thailand.</title>
        <authorList>
            <person name="Klaysubun C."/>
            <person name="Duangmal K."/>
        </authorList>
    </citation>
    <scope>NUCLEOTIDE SEQUENCE [LARGE SCALE GENOMIC DNA]</scope>
    <source>
        <strain evidence="2 3">RB6PN23</strain>
    </source>
</reference>
<accession>A0ABT5ZW78</accession>
<evidence type="ECO:0000313" key="3">
    <source>
        <dbReference type="Proteomes" id="UP001216579"/>
    </source>
</evidence>
<gene>
    <name evidence="2" type="ORF">P3G67_33680</name>
</gene>
<feature type="region of interest" description="Disordered" evidence="1">
    <location>
        <begin position="405"/>
        <end position="472"/>
    </location>
</feature>
<proteinExistence type="predicted"/>
<dbReference type="SUPFAM" id="SSF140453">
    <property type="entry name" value="EsxAB dimer-like"/>
    <property type="match status" value="1"/>
</dbReference>
<name>A0ABT5ZW78_9ACTN</name>
<dbReference type="Proteomes" id="UP001216579">
    <property type="component" value="Unassembled WGS sequence"/>
</dbReference>
<protein>
    <submittedName>
        <fullName evidence="2">WXG100 family type VII secretion target</fullName>
    </submittedName>
</protein>
<dbReference type="RefSeq" id="WP_276096896.1">
    <property type="nucleotide sequence ID" value="NZ_JARJBC010000035.1"/>
</dbReference>
<feature type="compositionally biased region" description="Polar residues" evidence="1">
    <location>
        <begin position="208"/>
        <end position="233"/>
    </location>
</feature>